<dbReference type="Proteomes" id="UP000824496">
    <property type="component" value="Chromosome"/>
</dbReference>
<keyword evidence="3" id="KW-1185">Reference proteome</keyword>
<dbReference type="CDD" id="cd00093">
    <property type="entry name" value="HTH_XRE"/>
    <property type="match status" value="1"/>
</dbReference>
<sequence>MARFRVEDAPALVRAVHIDAGLQAELAGRAGVAQPSIAQIERGRRTVSPEMLGHILEVADYRPLLALKVLAERIREIAGIHGLENLRVFGPALTGSDGYRSDIGPFFTPHEGVDLFDAALFSQEAEELTRFSGDAVSGRSTTAQRGVLADPLYEDVAL</sequence>
<proteinExistence type="predicted"/>
<dbReference type="SUPFAM" id="SSF47413">
    <property type="entry name" value="lambda repressor-like DNA-binding domains"/>
    <property type="match status" value="1"/>
</dbReference>
<dbReference type="Gene3D" id="1.10.260.40">
    <property type="entry name" value="lambda repressor-like DNA-binding domains"/>
    <property type="match status" value="1"/>
</dbReference>
<protein>
    <recommendedName>
        <fullName evidence="1">HTH cro/C1-type domain-containing protein</fullName>
    </recommendedName>
</protein>
<dbReference type="InterPro" id="IPR001387">
    <property type="entry name" value="Cro/C1-type_HTH"/>
</dbReference>
<evidence type="ECO:0000313" key="3">
    <source>
        <dbReference type="Proteomes" id="UP000824496"/>
    </source>
</evidence>
<feature type="domain" description="HTH cro/C1-type" evidence="1">
    <location>
        <begin position="23"/>
        <end position="62"/>
    </location>
</feature>
<dbReference type="EMBL" id="AP025017">
    <property type="protein sequence ID" value="BDA63560.1"/>
    <property type="molecule type" value="Genomic_DNA"/>
</dbReference>
<name>A0ABM7U7T1_9ACTO</name>
<dbReference type="RefSeq" id="WP_223910441.1">
    <property type="nucleotide sequence ID" value="NZ_AP025017.1"/>
</dbReference>
<accession>A0ABM7U7T1</accession>
<dbReference type="Pfam" id="PF01381">
    <property type="entry name" value="HTH_3"/>
    <property type="match status" value="1"/>
</dbReference>
<evidence type="ECO:0000313" key="2">
    <source>
        <dbReference type="EMBL" id="BDA63560.1"/>
    </source>
</evidence>
<gene>
    <name evidence="2" type="ORF">MANAM107_03940</name>
</gene>
<organism evidence="2 3">
    <name type="scientific">Actinomyces capricornis</name>
    <dbReference type="NCBI Taxonomy" id="2755559"/>
    <lineage>
        <taxon>Bacteria</taxon>
        <taxon>Bacillati</taxon>
        <taxon>Actinomycetota</taxon>
        <taxon>Actinomycetes</taxon>
        <taxon>Actinomycetales</taxon>
        <taxon>Actinomycetaceae</taxon>
        <taxon>Actinomyces</taxon>
    </lineage>
</organism>
<reference evidence="2 3" key="1">
    <citation type="submission" date="2021-08" db="EMBL/GenBank/DDBJ databases">
        <title>Whole genome sequence of novel Actinomyces species strain MAS-1.</title>
        <authorList>
            <person name="Saito M."/>
            <person name="Kuwahara N."/>
            <person name="Takizawa T."/>
            <person name="Gotouda H."/>
            <person name="Ochiai T."/>
        </authorList>
    </citation>
    <scope>NUCLEOTIDE SEQUENCE [LARGE SCALE GENOMIC DNA]</scope>
    <source>
        <strain evidence="2 3">MAS-1</strain>
    </source>
</reference>
<evidence type="ECO:0000259" key="1">
    <source>
        <dbReference type="PROSITE" id="PS50943"/>
    </source>
</evidence>
<dbReference type="PROSITE" id="PS50943">
    <property type="entry name" value="HTH_CROC1"/>
    <property type="match status" value="1"/>
</dbReference>
<dbReference type="InterPro" id="IPR010982">
    <property type="entry name" value="Lambda_DNA-bd_dom_sf"/>
</dbReference>